<accession>A0A7Y0ZVG0</accession>
<dbReference type="SUPFAM" id="SSF52540">
    <property type="entry name" value="P-loop containing nucleoside triphosphate hydrolases"/>
    <property type="match status" value="1"/>
</dbReference>
<feature type="domain" description="Rad50/SbcC-type AAA" evidence="1">
    <location>
        <begin position="10"/>
        <end position="173"/>
    </location>
</feature>
<dbReference type="InterPro" id="IPR027417">
    <property type="entry name" value="P-loop_NTPase"/>
</dbReference>
<dbReference type="PANTHER" id="PTHR32114:SF2">
    <property type="entry name" value="ABC TRANSPORTER ABCH.3"/>
    <property type="match status" value="1"/>
</dbReference>
<dbReference type="GO" id="GO:0016887">
    <property type="term" value="F:ATP hydrolysis activity"/>
    <property type="evidence" value="ECO:0007669"/>
    <property type="project" value="InterPro"/>
</dbReference>
<dbReference type="Pfam" id="PF13476">
    <property type="entry name" value="AAA_23"/>
    <property type="match status" value="1"/>
</dbReference>
<name>A0A7Y0ZVG0_PSEVE</name>
<reference evidence="2 3" key="1">
    <citation type="journal article" date="2020" name="Front. Microbiol.">
        <title>Genetic Organization of the aprX-lipA2 Operon Affects the Proteolytic Potential of Pseudomonas Species in Milk.</title>
        <authorList>
            <person name="Maier C."/>
            <person name="Huptas C."/>
            <person name="von Neubeck M."/>
            <person name="Scherer S."/>
            <person name="Wenning M."/>
            <person name="Lucking G."/>
        </authorList>
    </citation>
    <scope>NUCLEOTIDE SEQUENCE [LARGE SCALE GENOMIC DNA]</scope>
    <source>
        <strain evidence="2 3">WS 4671</strain>
    </source>
</reference>
<dbReference type="InterPro" id="IPR038729">
    <property type="entry name" value="Rad50/SbcC_AAA"/>
</dbReference>
<dbReference type="RefSeq" id="WP_169850651.1">
    <property type="nucleotide sequence ID" value="NZ_JAAQWE010000018.1"/>
</dbReference>
<protein>
    <submittedName>
        <fullName evidence="2">AAA family ATPase</fullName>
    </submittedName>
</protein>
<dbReference type="PANTHER" id="PTHR32114">
    <property type="entry name" value="ABC TRANSPORTER ABCH.3"/>
    <property type="match status" value="1"/>
</dbReference>
<dbReference type="EMBL" id="JAAQWE010000018">
    <property type="protein sequence ID" value="NMX98686.1"/>
    <property type="molecule type" value="Genomic_DNA"/>
</dbReference>
<organism evidence="2 3">
    <name type="scientific">Pseudomonas veronii</name>
    <dbReference type="NCBI Taxonomy" id="76761"/>
    <lineage>
        <taxon>Bacteria</taxon>
        <taxon>Pseudomonadati</taxon>
        <taxon>Pseudomonadota</taxon>
        <taxon>Gammaproteobacteria</taxon>
        <taxon>Pseudomonadales</taxon>
        <taxon>Pseudomonadaceae</taxon>
        <taxon>Pseudomonas</taxon>
    </lineage>
</organism>
<evidence type="ECO:0000313" key="2">
    <source>
        <dbReference type="EMBL" id="NMX98686.1"/>
    </source>
</evidence>
<sequence>MNNLPIKFLSVEVNNFRGIPGQLVIPLDAPLTVIYAANGTGKSTICYALEWLITGEVEDLDSEHIKCEWGEGEPRVSATCLIGGIPHEMKREKGAFWLSRDGGKFVKCSEEKLLSLLTPESISGRTTYAAKKAKRGWLRNSRWLYSNSLSLLIDNNRAEDRQQIFADILGFGHITSTLRDLKDYRGALPSTRGLQDNIQRLSNDIEETERRLKESVPGSSKAISNLKVVSDRFGLLSSGANFVSELREAKLRVRMFEQRAQSRFQGLTDLQSQWDNYHASLKQVEVLRRSITELTTENLSLTEQQRSNADALSIANIKYGDGERSVAWAKEKLAIFNKWQSIVSVSSISEYFAQEPITQSSLFGNFVELSWVKTKQIEWRNSLDVLVENSDKIHKLVQEQRRLEASYVYPPVDLQGAVNAEKIASEELIRQSANFNAYANTAERLRELGIELLNSTDSQHCPLCTHDWKDSKRLRDSVAASVSLTPVLNEASEKLNVARANAKITSAALAKTKAEQFAHEQYVNQLSTLKNELSSFEGKTNYLNIMQKPDFSSLDVKDLAYLKERISAAIDLAGIFDELQELEKFFSLIPRVDCAARIEDVKNAIEKYSSYYQAQMDEFSPERIRLDKIVKDLSAAIKEKTAQINSYAASVSAMSASIDQFTRLWSESVEGADISQERRLAVLEEVELHRRQASDYKALLDECDIVANIDSDASALKKLHEERTRFQAMLDVGTKYILDADRTIEQYASHVKSLTSASLDVLLAPAGELFSRMHANEVYKGLGKV</sequence>
<dbReference type="GO" id="GO:0006302">
    <property type="term" value="P:double-strand break repair"/>
    <property type="evidence" value="ECO:0007669"/>
    <property type="project" value="InterPro"/>
</dbReference>
<comment type="caution">
    <text evidence="2">The sequence shown here is derived from an EMBL/GenBank/DDBJ whole genome shotgun (WGS) entry which is preliminary data.</text>
</comment>
<evidence type="ECO:0000259" key="1">
    <source>
        <dbReference type="Pfam" id="PF13476"/>
    </source>
</evidence>
<dbReference type="Proteomes" id="UP000552560">
    <property type="component" value="Unassembled WGS sequence"/>
</dbReference>
<evidence type="ECO:0000313" key="3">
    <source>
        <dbReference type="Proteomes" id="UP000552560"/>
    </source>
</evidence>
<dbReference type="AlphaFoldDB" id="A0A7Y0ZVG0"/>
<gene>
    <name evidence="2" type="ORF">HBO43_18990</name>
</gene>
<proteinExistence type="predicted"/>
<dbReference type="Gene3D" id="3.40.50.300">
    <property type="entry name" value="P-loop containing nucleotide triphosphate hydrolases"/>
    <property type="match status" value="1"/>
</dbReference>